<keyword evidence="2" id="KW-0496">Mitochondrion</keyword>
<dbReference type="CDD" id="cd23739">
    <property type="entry name" value="TBRG4-like_N"/>
    <property type="match status" value="1"/>
</dbReference>
<evidence type="ECO:0000259" key="3">
    <source>
        <dbReference type="PROSITE" id="PS51286"/>
    </source>
</evidence>
<gene>
    <name evidence="4" type="ORF">JD844_003829</name>
</gene>
<protein>
    <recommendedName>
        <fullName evidence="3">RAP domain-containing protein</fullName>
    </recommendedName>
</protein>
<comment type="subcellular location">
    <subcellularLocation>
        <location evidence="1">Mitochondrion</location>
    </subcellularLocation>
</comment>
<organism evidence="4 5">
    <name type="scientific">Phrynosoma platyrhinos</name>
    <name type="common">Desert horned lizard</name>
    <dbReference type="NCBI Taxonomy" id="52577"/>
    <lineage>
        <taxon>Eukaryota</taxon>
        <taxon>Metazoa</taxon>
        <taxon>Chordata</taxon>
        <taxon>Craniata</taxon>
        <taxon>Vertebrata</taxon>
        <taxon>Euteleostomi</taxon>
        <taxon>Lepidosauria</taxon>
        <taxon>Squamata</taxon>
        <taxon>Bifurcata</taxon>
        <taxon>Unidentata</taxon>
        <taxon>Episquamata</taxon>
        <taxon>Toxicofera</taxon>
        <taxon>Iguania</taxon>
        <taxon>Phrynosomatidae</taxon>
        <taxon>Phrynosomatinae</taxon>
        <taxon>Phrynosoma</taxon>
    </lineage>
</organism>
<proteinExistence type="predicted"/>
<dbReference type="EMBL" id="JAIPUX010000521">
    <property type="protein sequence ID" value="KAH0627706.1"/>
    <property type="molecule type" value="Genomic_DNA"/>
</dbReference>
<dbReference type="PANTHER" id="PTHR21228:SF59">
    <property type="entry name" value="FAST KINASE DOMAIN-CONTAINING PROTEIN 4"/>
    <property type="match status" value="1"/>
</dbReference>
<dbReference type="Pfam" id="PF06743">
    <property type="entry name" value="FAST_1"/>
    <property type="match status" value="1"/>
</dbReference>
<evidence type="ECO:0000313" key="4">
    <source>
        <dbReference type="EMBL" id="KAH0627706.1"/>
    </source>
</evidence>
<comment type="caution">
    <text evidence="4">The sequence shown here is derived from an EMBL/GenBank/DDBJ whole genome shotgun (WGS) entry which is preliminary data.</text>
</comment>
<name>A0ABQ7TD74_PHRPL</name>
<evidence type="ECO:0000256" key="1">
    <source>
        <dbReference type="ARBA" id="ARBA00004173"/>
    </source>
</evidence>
<dbReference type="InterPro" id="IPR013584">
    <property type="entry name" value="RAP"/>
</dbReference>
<accession>A0ABQ7TD74</accession>
<dbReference type="SMART" id="SM00952">
    <property type="entry name" value="RAP"/>
    <property type="match status" value="1"/>
</dbReference>
<dbReference type="InterPro" id="IPR010622">
    <property type="entry name" value="FAST_Leu-rich"/>
</dbReference>
<sequence length="502" mass="57708">MATKLIHRWYRLYRVSSSLCVQTNAVFARSQLVRVSSQSPFALVTTCSHSAQTDKLSVQEQPYRRPPEHSQVDHFIGKTSTAEELLHLVDLYPVNANQAARIITRLSRIVAEKKLDPGGFLEDARFEQLLQTVSQVWNAALTNLLKSLYLLGFERNRRELLSVEQEVRWRLRRLTFRHLASLAEQVAAGTPRGEQSELLNDLLKQLELRWTEIEDTRTVGLEMAEQFNPEDTRKIAMALAHQNRRSIPLLRAISYHLVQKHFVLSPGILLDLAFAYGKLNFHQTQVFQKIASDLQPRMPELAPVDVYVIDNADKITPVHLSNIILAFARLNFHPSNREAFYSVVHKGLDNCLDDLDPYLLLDLVWSLCVLQQATEAHLEKVLVPEFHSRFLGAEMVLNYDNQPLPVADFVASPPLPQSGGPRPLPSEIRRLAFLTWEFPNFSNRSKDLLGRFAMARRHIRAGRGKEKERVPYYEWFDLKSVWQKAAYLRDKMNKAVAEEMTK</sequence>
<reference evidence="4 5" key="1">
    <citation type="journal article" date="2022" name="Gigascience">
        <title>A chromosome-level genome assembly and annotation of the desert horned lizard, Phrynosoma platyrhinos, provides insight into chromosomal rearrangements among reptiles.</title>
        <authorList>
            <person name="Koochekian N."/>
            <person name="Ascanio A."/>
            <person name="Farleigh K."/>
            <person name="Card D.C."/>
            <person name="Schield D.R."/>
            <person name="Castoe T.A."/>
            <person name="Jezkova T."/>
        </authorList>
    </citation>
    <scope>NUCLEOTIDE SEQUENCE [LARGE SCALE GENOMIC DNA]</scope>
    <source>
        <strain evidence="4">NK-2021</strain>
    </source>
</reference>
<dbReference type="Proteomes" id="UP000826234">
    <property type="component" value="Unassembled WGS sequence"/>
</dbReference>
<dbReference type="PROSITE" id="PS51286">
    <property type="entry name" value="RAP"/>
    <property type="match status" value="1"/>
</dbReference>
<dbReference type="InterPro" id="IPR050870">
    <property type="entry name" value="FAST_kinase"/>
</dbReference>
<keyword evidence="5" id="KW-1185">Reference proteome</keyword>
<dbReference type="PANTHER" id="PTHR21228">
    <property type="entry name" value="FAST LEU-RICH DOMAIN-CONTAINING"/>
    <property type="match status" value="1"/>
</dbReference>
<evidence type="ECO:0000256" key="2">
    <source>
        <dbReference type="ARBA" id="ARBA00023128"/>
    </source>
</evidence>
<evidence type="ECO:0000313" key="5">
    <source>
        <dbReference type="Proteomes" id="UP000826234"/>
    </source>
</evidence>
<feature type="domain" description="RAP" evidence="3">
    <location>
        <begin position="431"/>
        <end position="490"/>
    </location>
</feature>